<protein>
    <recommendedName>
        <fullName evidence="10">DNA topoisomerase 1</fullName>
        <ecNumber evidence="10">5.6.2.1</ecNumber>
    </recommendedName>
    <alternativeName>
        <fullName evidence="10">DNA topoisomerase I</fullName>
    </alternativeName>
</protein>
<evidence type="ECO:0000256" key="6">
    <source>
        <dbReference type="ARBA" id="ARBA00022842"/>
    </source>
</evidence>
<dbReference type="InterPro" id="IPR006171">
    <property type="entry name" value="TOPRIM_dom"/>
</dbReference>
<dbReference type="GO" id="GO:0006265">
    <property type="term" value="P:DNA topological change"/>
    <property type="evidence" value="ECO:0007669"/>
    <property type="project" value="UniProtKB-UniRule"/>
</dbReference>
<evidence type="ECO:0000256" key="7">
    <source>
        <dbReference type="ARBA" id="ARBA00023029"/>
    </source>
</evidence>
<dbReference type="Gene3D" id="3.40.50.140">
    <property type="match status" value="1"/>
</dbReference>
<dbReference type="InterPro" id="IPR013497">
    <property type="entry name" value="Topo_IA_cen"/>
</dbReference>
<evidence type="ECO:0000259" key="12">
    <source>
        <dbReference type="PROSITE" id="PS52039"/>
    </source>
</evidence>
<dbReference type="EC" id="5.6.2.1" evidence="10"/>
<feature type="site" description="Interaction with DNA" evidence="10">
    <location>
        <position position="152"/>
    </location>
</feature>
<dbReference type="GO" id="GO:0005694">
    <property type="term" value="C:chromosome"/>
    <property type="evidence" value="ECO:0007669"/>
    <property type="project" value="InterPro"/>
</dbReference>
<dbReference type="PROSITE" id="PS00396">
    <property type="entry name" value="TOPO_IA_1"/>
    <property type="match status" value="1"/>
</dbReference>
<dbReference type="Pfam" id="PF01751">
    <property type="entry name" value="Toprim"/>
    <property type="match status" value="1"/>
</dbReference>
<dbReference type="SMART" id="SM00493">
    <property type="entry name" value="TOPRIM"/>
    <property type="match status" value="1"/>
</dbReference>
<organism evidence="13 14">
    <name type="scientific">Candidatus Dojkabacteria bacterium</name>
    <dbReference type="NCBI Taxonomy" id="2099670"/>
    <lineage>
        <taxon>Bacteria</taxon>
        <taxon>Candidatus Dojkabacteria</taxon>
    </lineage>
</organism>
<dbReference type="InterPro" id="IPR023405">
    <property type="entry name" value="Topo_IA_core_domain"/>
</dbReference>
<dbReference type="PANTHER" id="PTHR42785">
    <property type="entry name" value="DNA TOPOISOMERASE, TYPE IA, CORE"/>
    <property type="match status" value="1"/>
</dbReference>
<dbReference type="InterPro" id="IPR003601">
    <property type="entry name" value="Topo_IA_2"/>
</dbReference>
<dbReference type="InterPro" id="IPR013825">
    <property type="entry name" value="Topo_IA_cen_sub2"/>
</dbReference>
<comment type="caution">
    <text evidence="13">The sequence shown here is derived from an EMBL/GenBank/DDBJ whole genome shotgun (WGS) entry which is preliminary data.</text>
</comment>
<dbReference type="CDD" id="cd03363">
    <property type="entry name" value="TOPRIM_TopoIA_TopoI"/>
    <property type="match status" value="1"/>
</dbReference>
<comment type="catalytic activity">
    <reaction evidence="1 10">
        <text>ATP-independent breakage of single-stranded DNA, followed by passage and rejoining.</text>
        <dbReference type="EC" id="5.6.2.1"/>
    </reaction>
</comment>
<feature type="active site" description="O-(5'-phospho-DNA)-tyrosine intermediate" evidence="10">
    <location>
        <position position="303"/>
    </location>
</feature>
<comment type="function">
    <text evidence="10">Releases the supercoiling and torsional tension of DNA, which is introduced during the DNA replication and transcription, by transiently cleaving and rejoining one strand of the DNA duplex. Introduces a single-strand break via transesterification at a target site in duplex DNA. The scissile phosphodiester is attacked by the catalytic tyrosine of the enzyme, resulting in the formation of a DNA-(5'-phosphotyrosyl)-enzyme intermediate and the expulsion of a 3'-OH DNA strand. The free DNA strand then undergoes passage around the unbroken strand, thus removing DNA supercoils. Finally, in the religation step, the DNA 3'-OH attacks the covalent intermediate to expel the active-site tyrosine and restore the DNA phosphodiester backbone.</text>
</comment>
<evidence type="ECO:0000256" key="2">
    <source>
        <dbReference type="ARBA" id="ARBA00009446"/>
    </source>
</evidence>
<sequence length="717" mass="81834">MAKTKAKKTTKKETKGYNNLLIVESPSKAKTINKYLGKEYKVMATVGHVIDLPKSKLGVDVDNKYEPLWEVIYGKGKVLKDLKKAIPKEGNVYLAMDPDREGEAIAWHVSNELKLKEPKRVTFHEITETAIKDAVKKPGSIDMNLVDAQKARRVLDRLVGYKLSELLWKKIWYGLSAGRVQSVALRLIVEKEEEREAFKSEEYWEVIVVVEDSKKYKLKAKLQRKDGKKYIPKTEKEVLDFQKEIGSSDFVVKSVTKKKASKHAYPPFTTSTLQQSAYNTLGFTSKRTMNVAQSLYQAGYITYMRTDSVFLSKKAIDAIRKLVEGRYGKEYIPEKPNYYKTKAKNAQEAHEAIRPTDFFVDSKKVSKELGDFAGRLYELIWKRAVSSQMSNKEVEILTVSIVPENPKKPEYEFTMGGEKVLFDGFRKVLHIKSQEDDLQEMYGVEEGDVLKKIEFVNEQKFTQPPARFTEASLIKKLEQLGIGRPSTYASIISTIMARGYVVKEQKALVPVDVGRLVTNFLKKNFSRLVDYAYTADVENDLDDISLGKKKYVPVIDKEYKMLVEGIVEAEKNVKKEDVVILGKSEEKCPECGAGMVVRVGRYGKFLSCSKFPDCKGMKDIEGKEESIDFEKYARPEKCPECGGKLILKIGKYGKFWACEKYPDCKGTLPLLLKEKCPECGHNLVERRSKWGRKFVGCSNYPDCKYIKKAKSKKKKEE</sequence>
<dbReference type="Gene3D" id="3.30.65.10">
    <property type="entry name" value="Bacterial Topoisomerase I, domain 1"/>
    <property type="match status" value="3"/>
</dbReference>
<dbReference type="SUPFAM" id="SSF57783">
    <property type="entry name" value="Zinc beta-ribbon"/>
    <property type="match status" value="3"/>
</dbReference>
<feature type="site" description="Interaction with DNA" evidence="10">
    <location>
        <position position="498"/>
    </location>
</feature>
<evidence type="ECO:0000256" key="3">
    <source>
        <dbReference type="ARBA" id="ARBA00022723"/>
    </source>
</evidence>
<keyword evidence="3" id="KW-0479">Metal-binding</keyword>
<evidence type="ECO:0000256" key="9">
    <source>
        <dbReference type="ARBA" id="ARBA00023235"/>
    </source>
</evidence>
<comment type="similarity">
    <text evidence="2 10">Belongs to the type IA topoisomerase family.</text>
</comment>
<feature type="site" description="Interaction with DNA" evidence="10">
    <location>
        <position position="305"/>
    </location>
</feature>
<dbReference type="Gene3D" id="1.10.460.10">
    <property type="entry name" value="Topoisomerase I, domain 2"/>
    <property type="match status" value="1"/>
</dbReference>
<dbReference type="PRINTS" id="PR00417">
    <property type="entry name" value="PRTPISMRASEI"/>
</dbReference>
<evidence type="ECO:0000313" key="13">
    <source>
        <dbReference type="EMBL" id="HHX99176.1"/>
    </source>
</evidence>
<reference evidence="13 14" key="1">
    <citation type="journal article" date="2020" name="Biotechnol. Biofuels">
        <title>New insights from the biogas microbiome by comprehensive genome-resolved metagenomics of nearly 1600 species originating from multiple anaerobic digesters.</title>
        <authorList>
            <person name="Campanaro S."/>
            <person name="Treu L."/>
            <person name="Rodriguez-R L.M."/>
            <person name="Kovalovszki A."/>
            <person name="Ziels R.M."/>
            <person name="Maus I."/>
            <person name="Zhu X."/>
            <person name="Kougias P.G."/>
            <person name="Basile A."/>
            <person name="Luo G."/>
            <person name="Schluter A."/>
            <person name="Konstantinidis K.T."/>
            <person name="Angelidaki I."/>
        </authorList>
    </citation>
    <scope>NUCLEOTIDE SEQUENCE [LARGE SCALE GENOMIC DNA]</scope>
    <source>
        <strain evidence="13">AS05jafATM_89</strain>
    </source>
</reference>
<dbReference type="InterPro" id="IPR003602">
    <property type="entry name" value="Topo_IA_DNA-bd_dom"/>
</dbReference>
<dbReference type="InterPro" id="IPR034149">
    <property type="entry name" value="TOPRIM_TopoI"/>
</dbReference>
<evidence type="ECO:0000256" key="8">
    <source>
        <dbReference type="ARBA" id="ARBA00023125"/>
    </source>
</evidence>
<dbReference type="HAMAP" id="MF_00952">
    <property type="entry name" value="Topoisom_1_prok"/>
    <property type="match status" value="1"/>
</dbReference>
<evidence type="ECO:0000256" key="4">
    <source>
        <dbReference type="ARBA" id="ARBA00022771"/>
    </source>
</evidence>
<dbReference type="PROSITE" id="PS52039">
    <property type="entry name" value="TOPO_IA_2"/>
    <property type="match status" value="1"/>
</dbReference>
<keyword evidence="7 10" id="KW-0799">Topoisomerase</keyword>
<feature type="site" description="Interaction with DNA" evidence="10">
    <location>
        <position position="153"/>
    </location>
</feature>
<proteinExistence type="inferred from homology"/>
<feature type="domain" description="Topo IA-type catalytic" evidence="12">
    <location>
        <begin position="142"/>
        <end position="567"/>
    </location>
</feature>
<dbReference type="GO" id="GO:0003677">
    <property type="term" value="F:DNA binding"/>
    <property type="evidence" value="ECO:0007669"/>
    <property type="project" value="UniProtKB-KW"/>
</dbReference>
<feature type="site" description="Interaction with DNA" evidence="10">
    <location>
        <position position="48"/>
    </location>
</feature>
<evidence type="ECO:0000313" key="14">
    <source>
        <dbReference type="Proteomes" id="UP000576550"/>
    </source>
</evidence>
<evidence type="ECO:0000256" key="10">
    <source>
        <dbReference type="HAMAP-Rule" id="MF_00952"/>
    </source>
</evidence>
<dbReference type="InterPro" id="IPR000380">
    <property type="entry name" value="Topo_IA"/>
</dbReference>
<dbReference type="InterPro" id="IPR013824">
    <property type="entry name" value="Topo_IA_cen_sub1"/>
</dbReference>
<dbReference type="AlphaFoldDB" id="A0A832QBE0"/>
<name>A0A832QBE0_9BACT</name>
<evidence type="ECO:0000256" key="5">
    <source>
        <dbReference type="ARBA" id="ARBA00022833"/>
    </source>
</evidence>
<dbReference type="InterPro" id="IPR023406">
    <property type="entry name" value="Topo_IA_AS"/>
</dbReference>
<feature type="site" description="Interaction with DNA" evidence="10">
    <location>
        <position position="156"/>
    </location>
</feature>
<dbReference type="PROSITE" id="PS50880">
    <property type="entry name" value="TOPRIM"/>
    <property type="match status" value="1"/>
</dbReference>
<dbReference type="CDD" id="cd00186">
    <property type="entry name" value="TOP1Ac"/>
    <property type="match status" value="1"/>
</dbReference>
<dbReference type="Gene3D" id="1.10.290.10">
    <property type="entry name" value="Topoisomerase I, domain 4"/>
    <property type="match status" value="1"/>
</dbReference>
<dbReference type="Gene3D" id="2.70.20.10">
    <property type="entry name" value="Topoisomerase I, domain 3"/>
    <property type="match status" value="1"/>
</dbReference>
<keyword evidence="6" id="KW-0460">Magnesium</keyword>
<keyword evidence="4" id="KW-0863">Zinc-finger</keyword>
<feature type="site" description="Interaction with DNA" evidence="10">
    <location>
        <position position="161"/>
    </location>
</feature>
<dbReference type="NCBIfam" id="TIGR01051">
    <property type="entry name" value="topA_bact"/>
    <property type="match status" value="1"/>
</dbReference>
<dbReference type="GO" id="GO:0008270">
    <property type="term" value="F:zinc ion binding"/>
    <property type="evidence" value="ECO:0007669"/>
    <property type="project" value="UniProtKB-KW"/>
</dbReference>
<dbReference type="InterPro" id="IPR013826">
    <property type="entry name" value="Topo_IA_cen_sub3"/>
</dbReference>
<keyword evidence="5" id="KW-0862">Zinc</keyword>
<feature type="domain" description="Toprim" evidence="11">
    <location>
        <begin position="18"/>
        <end position="126"/>
    </location>
</feature>
<dbReference type="Proteomes" id="UP000576550">
    <property type="component" value="Unassembled WGS sequence"/>
</dbReference>
<feature type="region of interest" description="Interaction with DNA" evidence="10">
    <location>
        <begin position="176"/>
        <end position="181"/>
    </location>
</feature>
<dbReference type="PANTHER" id="PTHR42785:SF1">
    <property type="entry name" value="DNA TOPOISOMERASE"/>
    <property type="match status" value="1"/>
</dbReference>
<dbReference type="SMART" id="SM00436">
    <property type="entry name" value="TOP1Bc"/>
    <property type="match status" value="1"/>
</dbReference>
<dbReference type="SUPFAM" id="SSF56712">
    <property type="entry name" value="Prokaryotic type I DNA topoisomerase"/>
    <property type="match status" value="1"/>
</dbReference>
<dbReference type="InterPro" id="IPR013498">
    <property type="entry name" value="Topo_IA_Znf"/>
</dbReference>
<evidence type="ECO:0000259" key="11">
    <source>
        <dbReference type="PROSITE" id="PS50880"/>
    </source>
</evidence>
<feature type="site" description="Interaction with DNA" evidence="10">
    <location>
        <position position="168"/>
    </location>
</feature>
<gene>
    <name evidence="10 13" type="primary">topA</name>
    <name evidence="13" type="ORF">GX533_00610</name>
</gene>
<evidence type="ECO:0000256" key="1">
    <source>
        <dbReference type="ARBA" id="ARBA00000213"/>
    </source>
</evidence>
<keyword evidence="8 10" id="KW-0238">DNA-binding</keyword>
<keyword evidence="9 10" id="KW-0413">Isomerase</keyword>
<dbReference type="GO" id="GO:0003917">
    <property type="term" value="F:DNA topoisomerase type I (single strand cut, ATP-independent) activity"/>
    <property type="evidence" value="ECO:0007669"/>
    <property type="project" value="UniProtKB-UniRule"/>
</dbReference>
<accession>A0A832QBE0</accession>
<dbReference type="Pfam" id="PF01131">
    <property type="entry name" value="Topoisom_bac"/>
    <property type="match status" value="1"/>
</dbReference>
<dbReference type="InterPro" id="IPR005733">
    <property type="entry name" value="TopoI_bac-type"/>
</dbReference>
<dbReference type="Pfam" id="PF01396">
    <property type="entry name" value="Zn_ribbon_Top1"/>
    <property type="match status" value="3"/>
</dbReference>
<dbReference type="SMART" id="SM00437">
    <property type="entry name" value="TOP1Ac"/>
    <property type="match status" value="1"/>
</dbReference>
<dbReference type="EMBL" id="DUTP01000001">
    <property type="protein sequence ID" value="HHX99176.1"/>
    <property type="molecule type" value="Genomic_DNA"/>
</dbReference>
<comment type="subunit">
    <text evidence="10">Monomer.</text>
</comment>
<dbReference type="InterPro" id="IPR028612">
    <property type="entry name" value="Topoisom_1_IA"/>
</dbReference>